<accession>A0A2Z3HUR4</accession>
<keyword evidence="2" id="KW-0472">Membrane</keyword>
<dbReference type="GO" id="GO:0015558">
    <property type="term" value="F:secondary active p-aminobenzoyl-glutamate transmembrane transporter activity"/>
    <property type="evidence" value="ECO:0007669"/>
    <property type="project" value="InterPro"/>
</dbReference>
<evidence type="ECO:0008006" key="5">
    <source>
        <dbReference type="Google" id="ProtNLM"/>
    </source>
</evidence>
<feature type="transmembrane region" description="Helical" evidence="2">
    <location>
        <begin position="300"/>
        <end position="317"/>
    </location>
</feature>
<evidence type="ECO:0000256" key="1">
    <source>
        <dbReference type="SAM" id="MobiDB-lite"/>
    </source>
</evidence>
<feature type="transmembrane region" description="Helical" evidence="2">
    <location>
        <begin position="446"/>
        <end position="464"/>
    </location>
</feature>
<name>A0A2Z3HUR4_9CAUL</name>
<dbReference type="GO" id="GO:1902604">
    <property type="term" value="P:p-aminobenzoyl-glutamate transmembrane transport"/>
    <property type="evidence" value="ECO:0007669"/>
    <property type="project" value="InterPro"/>
</dbReference>
<reference evidence="4" key="1">
    <citation type="submission" date="2018-05" db="EMBL/GenBank/DDBJ databases">
        <title>Genome sequencing of Phenylobacterium sp. HYN0004.</title>
        <authorList>
            <person name="Yi H."/>
            <person name="Baek C."/>
        </authorList>
    </citation>
    <scope>NUCLEOTIDE SEQUENCE [LARGE SCALE GENOMIC DNA]</scope>
    <source>
        <strain evidence="4">HYN0004</strain>
    </source>
</reference>
<evidence type="ECO:0000256" key="2">
    <source>
        <dbReference type="SAM" id="Phobius"/>
    </source>
</evidence>
<dbReference type="Proteomes" id="UP000247763">
    <property type="component" value="Chromosome"/>
</dbReference>
<sequence length="548" mass="58116">MLAGRRPARPEGPETTVAAPDALPPAPRRTLLDLVERIGNRLPDPVMIFVWMIGFLIVLSGIGAALGWSASLLFRGEAPPAWGELEGGRLVFRAESLLSEDNLARLFTETAKTLTGFAPLGLVLTVMYGAAVAERSGFFSALIRASLRGADRRWLTPLVAVVGMVSHHASDAAYLVFIPLAALLYAAVGRHPLAGLAAAFAAVSGGYAGNITPGQMDVLLFGFTQEAARIIDPAWTMNPLGNWWFILAIVAVFTPLIWFVTDRIIEPRLGPWGGGGDAELREELARSAPTADERRGLRRAGLAALAVAAGFAALALWPGYTPLIDETKAGTAALQPFYSALVAGFFVLFLAVGVAFGSGAGTIRSHREVFAMMGEGVRALAPYLVFAFFAAHFVAMFNWSRLGPIAAINGAHVLETLNLPAPALLLGVLGFSSGLDLFIGSASAKWSALAPVVVPMFMLLGISPEMTTAAYRMGDSFTNIMTPLMSYFPLILGFCRRWDPSVGVGSLLALMLPYALAFMAAGALMTGLWVVFDWPLGPGAGVRYVPPG</sequence>
<protein>
    <recommendedName>
        <fullName evidence="5">Aminobenzoyl-glutamate transporter</fullName>
    </recommendedName>
</protein>
<feature type="region of interest" description="Disordered" evidence="1">
    <location>
        <begin position="1"/>
        <end position="22"/>
    </location>
</feature>
<feature type="transmembrane region" description="Helical" evidence="2">
    <location>
        <begin position="476"/>
        <end position="495"/>
    </location>
</feature>
<feature type="transmembrane region" description="Helical" evidence="2">
    <location>
        <begin position="419"/>
        <end position="439"/>
    </location>
</feature>
<feature type="transmembrane region" description="Helical" evidence="2">
    <location>
        <begin position="243"/>
        <end position="261"/>
    </location>
</feature>
<keyword evidence="2" id="KW-0812">Transmembrane</keyword>
<dbReference type="AlphaFoldDB" id="A0A2Z3HUR4"/>
<feature type="transmembrane region" description="Helical" evidence="2">
    <location>
        <begin position="46"/>
        <end position="70"/>
    </location>
</feature>
<dbReference type="PANTHER" id="PTHR30282:SF0">
    <property type="entry name" value="P-AMINOBENZOYL-GLUTAMATE TRANSPORT PROTEIN"/>
    <property type="match status" value="1"/>
</dbReference>
<keyword evidence="2" id="KW-1133">Transmembrane helix</keyword>
<dbReference type="PANTHER" id="PTHR30282">
    <property type="entry name" value="P-AMINOBENZOYL GLUTAMATE TRANSPORTER"/>
    <property type="match status" value="1"/>
</dbReference>
<organism evidence="3 4">
    <name type="scientific">Phenylobacterium parvum</name>
    <dbReference type="NCBI Taxonomy" id="2201350"/>
    <lineage>
        <taxon>Bacteria</taxon>
        <taxon>Pseudomonadati</taxon>
        <taxon>Pseudomonadota</taxon>
        <taxon>Alphaproteobacteria</taxon>
        <taxon>Caulobacterales</taxon>
        <taxon>Caulobacteraceae</taxon>
        <taxon>Phenylobacterium</taxon>
    </lineage>
</organism>
<evidence type="ECO:0000313" key="4">
    <source>
        <dbReference type="Proteomes" id="UP000247763"/>
    </source>
</evidence>
<evidence type="ECO:0000313" key="3">
    <source>
        <dbReference type="EMBL" id="AWM78595.1"/>
    </source>
</evidence>
<dbReference type="EMBL" id="CP029479">
    <property type="protein sequence ID" value="AWM78595.1"/>
    <property type="molecule type" value="Genomic_DNA"/>
</dbReference>
<feature type="transmembrane region" description="Helical" evidence="2">
    <location>
        <begin position="507"/>
        <end position="532"/>
    </location>
</feature>
<keyword evidence="4" id="KW-1185">Reference proteome</keyword>
<feature type="transmembrane region" description="Helical" evidence="2">
    <location>
        <begin position="380"/>
        <end position="399"/>
    </location>
</feature>
<dbReference type="InterPro" id="IPR004697">
    <property type="entry name" value="AbgT"/>
</dbReference>
<dbReference type="KEGG" id="phb:HYN04_13010"/>
<gene>
    <name evidence="3" type="ORF">HYN04_13010</name>
</gene>
<feature type="transmembrane region" description="Helical" evidence="2">
    <location>
        <begin position="337"/>
        <end position="359"/>
    </location>
</feature>
<feature type="transmembrane region" description="Helical" evidence="2">
    <location>
        <begin position="154"/>
        <end position="187"/>
    </location>
</feature>
<proteinExistence type="predicted"/>
<dbReference type="OrthoDB" id="3314392at2"/>
<dbReference type="Pfam" id="PF03806">
    <property type="entry name" value="ABG_transport"/>
    <property type="match status" value="1"/>
</dbReference>
<feature type="transmembrane region" description="Helical" evidence="2">
    <location>
        <begin position="114"/>
        <end position="133"/>
    </location>
</feature>